<dbReference type="EMBL" id="JARIHO010000007">
    <property type="protein sequence ID" value="KAJ7358055.1"/>
    <property type="molecule type" value="Genomic_DNA"/>
</dbReference>
<reference evidence="2" key="1">
    <citation type="submission" date="2023-03" db="EMBL/GenBank/DDBJ databases">
        <title>Massive genome expansion in bonnet fungi (Mycena s.s.) driven by repeated elements and novel gene families across ecological guilds.</title>
        <authorList>
            <consortium name="Lawrence Berkeley National Laboratory"/>
            <person name="Harder C.B."/>
            <person name="Miyauchi S."/>
            <person name="Viragh M."/>
            <person name="Kuo A."/>
            <person name="Thoen E."/>
            <person name="Andreopoulos B."/>
            <person name="Lu D."/>
            <person name="Skrede I."/>
            <person name="Drula E."/>
            <person name="Henrissat B."/>
            <person name="Morin E."/>
            <person name="Kohler A."/>
            <person name="Barry K."/>
            <person name="LaButti K."/>
            <person name="Morin E."/>
            <person name="Salamov A."/>
            <person name="Lipzen A."/>
            <person name="Mereny Z."/>
            <person name="Hegedus B."/>
            <person name="Baldrian P."/>
            <person name="Stursova M."/>
            <person name="Weitz H."/>
            <person name="Taylor A."/>
            <person name="Grigoriev I.V."/>
            <person name="Nagy L.G."/>
            <person name="Martin F."/>
            <person name="Kauserud H."/>
        </authorList>
    </citation>
    <scope>NUCLEOTIDE SEQUENCE</scope>
    <source>
        <strain evidence="2">CBHHK002</strain>
    </source>
</reference>
<evidence type="ECO:0000313" key="3">
    <source>
        <dbReference type="Proteomes" id="UP001218218"/>
    </source>
</evidence>
<gene>
    <name evidence="2" type="ORF">DFH08DRAFT_1042830</name>
</gene>
<dbReference type="InterPro" id="IPR040521">
    <property type="entry name" value="KDZ"/>
</dbReference>
<proteinExistence type="predicted"/>
<protein>
    <recommendedName>
        <fullName evidence="4">CxC2-like cysteine cluster KDZ transposase-associated domain-containing protein</fullName>
    </recommendedName>
</protein>
<name>A0AAD7AGR8_9AGAR</name>
<feature type="compositionally biased region" description="Polar residues" evidence="1">
    <location>
        <begin position="15"/>
        <end position="26"/>
    </location>
</feature>
<dbReference type="PANTHER" id="PTHR33096:SF1">
    <property type="entry name" value="CXC1-LIKE CYSTEINE CLUSTER ASSOCIATED WITH KDZ TRANSPOSASES DOMAIN-CONTAINING PROTEIN"/>
    <property type="match status" value="1"/>
</dbReference>
<keyword evidence="3" id="KW-1185">Reference proteome</keyword>
<comment type="caution">
    <text evidence="2">The sequence shown here is derived from an EMBL/GenBank/DDBJ whole genome shotgun (WGS) entry which is preliminary data.</text>
</comment>
<sequence>MRRRKGLSAGHKVSYGSSPSSKNIPINRTGAQIQKKRQKFNEQLAISVAMSYTQRQELLGNGLYDIEIDQDNWQHIDSDEEGALRQPPPGEEGEYHSHAGKEAIFHEIYEKCKPGRSMRVQQMVDAWRSSIPSMVEAYLTLKMNGPLDSDGSPNSWAVQVVGFDECTTHLFFHSENIQSTNATLILHGYIGASPQKVSRAFPIRLFEIYRQIHRACPRYTIETLATTLTNLHEGPRLKSLSKQLSNAYDVYLEILNQVDARVDTALGRDEQWHANNVCAPCLYKTLEEPPLKFSFLSCMDGNNSLKLIDSTFRAGTVRPDDRASASFRRLTTEQVDVFKDEVTNSQKNSRSKKKGPAQPSQPTSTSIELGNHDIPQSDDDGDVAWLNILEVGKESVEELGKAINTCVERWKAAGPEARKKMFALFAISGIFLAVCRHGHVLVMCDMIRSGEFSLGGKVTGMRLRGVVPAFHGHAHNRICQLGWHPLFVDGVGLEDFEECERTFAKSNHLATCTRFATPFHRQQQIDEHFYFHDQDKHAASGHFIFNNYRQALEKISLNTGQLGSIEQSLGTTAEDYEQYYGAEAKYFEDLRSGPEQFEQTAEYMDLLLKLHISREVLPSIPTLNIIYS</sequence>
<organism evidence="2 3">
    <name type="scientific">Mycena albidolilacea</name>
    <dbReference type="NCBI Taxonomy" id="1033008"/>
    <lineage>
        <taxon>Eukaryota</taxon>
        <taxon>Fungi</taxon>
        <taxon>Dikarya</taxon>
        <taxon>Basidiomycota</taxon>
        <taxon>Agaricomycotina</taxon>
        <taxon>Agaricomycetes</taxon>
        <taxon>Agaricomycetidae</taxon>
        <taxon>Agaricales</taxon>
        <taxon>Marasmiineae</taxon>
        <taxon>Mycenaceae</taxon>
        <taxon>Mycena</taxon>
    </lineage>
</organism>
<evidence type="ECO:0000256" key="1">
    <source>
        <dbReference type="SAM" id="MobiDB-lite"/>
    </source>
</evidence>
<dbReference type="AlphaFoldDB" id="A0AAD7AGR8"/>
<evidence type="ECO:0008006" key="4">
    <source>
        <dbReference type="Google" id="ProtNLM"/>
    </source>
</evidence>
<dbReference type="PANTHER" id="PTHR33096">
    <property type="entry name" value="CXC2 DOMAIN-CONTAINING PROTEIN"/>
    <property type="match status" value="1"/>
</dbReference>
<feature type="compositionally biased region" description="Polar residues" evidence="1">
    <location>
        <begin position="358"/>
        <end position="368"/>
    </location>
</feature>
<feature type="region of interest" description="Disordered" evidence="1">
    <location>
        <begin position="339"/>
        <end position="379"/>
    </location>
</feature>
<evidence type="ECO:0000313" key="2">
    <source>
        <dbReference type="EMBL" id="KAJ7358055.1"/>
    </source>
</evidence>
<dbReference type="Pfam" id="PF18758">
    <property type="entry name" value="KDZ"/>
    <property type="match status" value="2"/>
</dbReference>
<dbReference type="Proteomes" id="UP001218218">
    <property type="component" value="Unassembled WGS sequence"/>
</dbReference>
<feature type="region of interest" description="Disordered" evidence="1">
    <location>
        <begin position="1"/>
        <end position="26"/>
    </location>
</feature>
<accession>A0AAD7AGR8</accession>